<feature type="transmembrane region" description="Helical" evidence="1">
    <location>
        <begin position="366"/>
        <end position="386"/>
    </location>
</feature>
<keyword evidence="3" id="KW-1185">Reference proteome</keyword>
<dbReference type="AlphaFoldDB" id="W9H445"/>
<feature type="transmembrane region" description="Helical" evidence="1">
    <location>
        <begin position="165"/>
        <end position="189"/>
    </location>
</feature>
<feature type="transmembrane region" description="Helical" evidence="1">
    <location>
        <begin position="334"/>
        <end position="354"/>
    </location>
</feature>
<dbReference type="Proteomes" id="UP000019486">
    <property type="component" value="Unassembled WGS sequence"/>
</dbReference>
<feature type="transmembrane region" description="Helical" evidence="1">
    <location>
        <begin position="272"/>
        <end position="291"/>
    </location>
</feature>
<accession>W9H445</accession>
<protein>
    <recommendedName>
        <fullName evidence="4">Glycosyltransferase RgtA/B/C/D-like domain-containing protein</fullName>
    </recommendedName>
</protein>
<feature type="transmembrane region" description="Helical" evidence="1">
    <location>
        <begin position="61"/>
        <end position="94"/>
    </location>
</feature>
<evidence type="ECO:0000256" key="1">
    <source>
        <dbReference type="SAM" id="Phobius"/>
    </source>
</evidence>
<keyword evidence="1" id="KW-1133">Transmembrane helix</keyword>
<gene>
    <name evidence="2" type="ORF">N825_06785</name>
</gene>
<name>W9H445_9PROT</name>
<evidence type="ECO:0008006" key="4">
    <source>
        <dbReference type="Google" id="ProtNLM"/>
    </source>
</evidence>
<comment type="caution">
    <text evidence="2">The sequence shown here is derived from an EMBL/GenBank/DDBJ whole genome shotgun (WGS) entry which is preliminary data.</text>
</comment>
<evidence type="ECO:0000313" key="3">
    <source>
        <dbReference type="Proteomes" id="UP000019486"/>
    </source>
</evidence>
<dbReference type="EMBL" id="AVFL01000012">
    <property type="protein sequence ID" value="EWY39492.1"/>
    <property type="molecule type" value="Genomic_DNA"/>
</dbReference>
<feature type="transmembrane region" description="Helical" evidence="1">
    <location>
        <begin position="303"/>
        <end position="328"/>
    </location>
</feature>
<proteinExistence type="predicted"/>
<sequence length="530" mass="56756">MLIIAAAATALYAVVAPGSALPGHDPIIVPTLAQALLAHGTTLDVYRLGDPGFTYPPGYPILFSLAALIVSPFTTLGVFKISTVVVLVMIPAGWAWMAARVFRIRLPYTMLLVLAMLAVFGLERTVTYSLQHGKNSQMLAGALFPAIIAILFASSRRFVGMPLAVITLTAGILVHYSILYMAATFFFAWHIVHFPRDRNEWMALARLGGSGLLSVGLFALMLPEAFNDPRVGSFGLPAIGEGAARLAGVFFARHDELLFIFNWDVAGNLKSPYRGLALIGCVVAAIVVGHSSRHRRDDAYQPARMAGVFGIMVLIGIAFATGTLPAGITPDFVRWYLIFPQIGVVLAALSAVALHLDQSGKGAKAAFGLLTGILAAGTMVAATDFVPRVGVALAHRIDGAELARMRDTLATLSGGRPCYLITESVTIADGLHTVQSHRPFEYAELLTGCRILNGSFVQRGVRGGRNVLGKPDQTALANLPVGASVYLVVSEEAELAYRQVMPEWRFQRSPLTLGPYPIWTLSDPVTPPPT</sequence>
<keyword evidence="1" id="KW-0812">Transmembrane</keyword>
<feature type="transmembrane region" description="Helical" evidence="1">
    <location>
        <begin position="234"/>
        <end position="252"/>
    </location>
</feature>
<keyword evidence="1" id="KW-0472">Membrane</keyword>
<feature type="transmembrane region" description="Helical" evidence="1">
    <location>
        <begin position="106"/>
        <end position="123"/>
    </location>
</feature>
<evidence type="ECO:0000313" key="2">
    <source>
        <dbReference type="EMBL" id="EWY39492.1"/>
    </source>
</evidence>
<feature type="transmembrane region" description="Helical" evidence="1">
    <location>
        <begin position="201"/>
        <end position="222"/>
    </location>
</feature>
<organism evidence="2 3">
    <name type="scientific">Skermanella stibiiresistens SB22</name>
    <dbReference type="NCBI Taxonomy" id="1385369"/>
    <lineage>
        <taxon>Bacteria</taxon>
        <taxon>Pseudomonadati</taxon>
        <taxon>Pseudomonadota</taxon>
        <taxon>Alphaproteobacteria</taxon>
        <taxon>Rhodospirillales</taxon>
        <taxon>Azospirillaceae</taxon>
        <taxon>Skermanella</taxon>
    </lineage>
</organism>
<reference evidence="2 3" key="1">
    <citation type="submission" date="2013-08" db="EMBL/GenBank/DDBJ databases">
        <title>The genome sequence of Skermanella stibiiresistens.</title>
        <authorList>
            <person name="Zhu W."/>
            <person name="Wang G."/>
        </authorList>
    </citation>
    <scope>NUCLEOTIDE SEQUENCE [LARGE SCALE GENOMIC DNA]</scope>
    <source>
        <strain evidence="2 3">SB22</strain>
    </source>
</reference>
<feature type="transmembrane region" description="Helical" evidence="1">
    <location>
        <begin position="135"/>
        <end position="153"/>
    </location>
</feature>